<dbReference type="GO" id="GO:0008168">
    <property type="term" value="F:methyltransferase activity"/>
    <property type="evidence" value="ECO:0007669"/>
    <property type="project" value="InterPro"/>
</dbReference>
<dbReference type="PROSITE" id="PS50878">
    <property type="entry name" value="RT_POL"/>
    <property type="match status" value="1"/>
</dbReference>
<dbReference type="Pfam" id="PF09004">
    <property type="entry name" value="ALKBH8_N"/>
    <property type="match status" value="1"/>
</dbReference>
<dbReference type="SUPFAM" id="SSF56672">
    <property type="entry name" value="DNA/RNA polymerases"/>
    <property type="match status" value="1"/>
</dbReference>
<evidence type="ECO:0000259" key="1">
    <source>
        <dbReference type="PROSITE" id="PS50878"/>
    </source>
</evidence>
<feature type="domain" description="Reverse transcriptase" evidence="1">
    <location>
        <begin position="1"/>
        <end position="205"/>
    </location>
</feature>
<evidence type="ECO:0000313" key="3">
    <source>
        <dbReference type="Proteomes" id="UP000694557"/>
    </source>
</evidence>
<name>A0A8C7H010_ONCKI</name>
<reference evidence="2" key="2">
    <citation type="submission" date="2025-09" db="UniProtKB">
        <authorList>
            <consortium name="Ensembl"/>
        </authorList>
    </citation>
    <scope>IDENTIFICATION</scope>
</reference>
<sequence>MVDCFNANVLISAVCADRLSDDAISTTLHTALTHLDKRNTYVRMLFIDYSSAFNTIVPSKLVIKLETLGLDPALCNWVLDFLTGRPQVVRVGNNISSPLILNTGAPQGCVLSPLLYSLFTHDCVATHASNSIIKFADDTTVVGLITKNDETAYREEVRALGVPRHTHTHTDSIVKKAQQCLFNLRRLKKFGLSPKALTNFYRCTIESILAGCITAWYGNCTALNRKALQRVVRSAQRITGGKLPALQDTYTTRCYRKAIKIIKDINHPSHCLFTPLSSRRRAQYRCIKAGTERLKNSFYLKAIRLLNSHH</sequence>
<dbReference type="InterPro" id="IPR000477">
    <property type="entry name" value="RT_dom"/>
</dbReference>
<dbReference type="Pfam" id="PF00078">
    <property type="entry name" value="RVT_1"/>
    <property type="match status" value="1"/>
</dbReference>
<accession>A0A8C7H010</accession>
<dbReference type="PANTHER" id="PTHR47510:SF3">
    <property type="entry name" value="ENDO_EXONUCLEASE_PHOSPHATASE DOMAIN-CONTAINING PROTEIN"/>
    <property type="match status" value="1"/>
</dbReference>
<reference evidence="2" key="1">
    <citation type="submission" date="2025-08" db="UniProtKB">
        <authorList>
            <consortium name="Ensembl"/>
        </authorList>
    </citation>
    <scope>IDENTIFICATION</scope>
</reference>
<dbReference type="AlphaFoldDB" id="A0A8C7H010"/>
<proteinExistence type="predicted"/>
<keyword evidence="3" id="KW-1185">Reference proteome</keyword>
<dbReference type="InterPro" id="IPR043502">
    <property type="entry name" value="DNA/RNA_pol_sf"/>
</dbReference>
<evidence type="ECO:0000313" key="2">
    <source>
        <dbReference type="Ensembl" id="ENSOKIP00005050097.1"/>
    </source>
</evidence>
<dbReference type="Ensembl" id="ENSOKIT00005052900.1">
    <property type="protein sequence ID" value="ENSOKIP00005050097.1"/>
    <property type="gene ID" value="ENSOKIG00005021123.1"/>
</dbReference>
<protein>
    <recommendedName>
        <fullName evidence="1">Reverse transcriptase domain-containing protein</fullName>
    </recommendedName>
</protein>
<dbReference type="GO" id="GO:0016706">
    <property type="term" value="F:2-oxoglutarate-dependent dioxygenase activity"/>
    <property type="evidence" value="ECO:0007669"/>
    <property type="project" value="InterPro"/>
</dbReference>
<dbReference type="Proteomes" id="UP000694557">
    <property type="component" value="Unassembled WGS sequence"/>
</dbReference>
<organism evidence="2 3">
    <name type="scientific">Oncorhynchus kisutch</name>
    <name type="common">Coho salmon</name>
    <name type="synonym">Salmo kisutch</name>
    <dbReference type="NCBI Taxonomy" id="8019"/>
    <lineage>
        <taxon>Eukaryota</taxon>
        <taxon>Metazoa</taxon>
        <taxon>Chordata</taxon>
        <taxon>Craniata</taxon>
        <taxon>Vertebrata</taxon>
        <taxon>Euteleostomi</taxon>
        <taxon>Actinopterygii</taxon>
        <taxon>Neopterygii</taxon>
        <taxon>Teleostei</taxon>
        <taxon>Protacanthopterygii</taxon>
        <taxon>Salmoniformes</taxon>
        <taxon>Salmonidae</taxon>
        <taxon>Salmoninae</taxon>
        <taxon>Oncorhynchus</taxon>
    </lineage>
</organism>
<dbReference type="PANTHER" id="PTHR47510">
    <property type="entry name" value="REVERSE TRANSCRIPTASE DOMAIN-CONTAINING PROTEIN"/>
    <property type="match status" value="1"/>
</dbReference>
<dbReference type="GeneTree" id="ENSGT01020000230367"/>
<dbReference type="InterPro" id="IPR015095">
    <property type="entry name" value="AlkB_hom8_N"/>
</dbReference>